<comment type="similarity">
    <text evidence="1">Belongs to the SCO1/2 family.</text>
</comment>
<feature type="disulfide bond" description="Redox-active" evidence="4">
    <location>
        <begin position="75"/>
        <end position="79"/>
    </location>
</feature>
<keyword evidence="4" id="KW-1015">Disulfide bond</keyword>
<sequence length="208" mass="23621">MKNQKWWNLTFYGTISVVGLGVIGGLVYMWKEATGTLPVAGQAPAFTATNVNGQSVSLNKLQGKVVLMTWYYTHCTDACPLTMYRFEQVQQQLEKQGVFAKKVVLIAMTLDPNRDTMPVIRQYGEHFHANFSGWYFLRTNESQTLKILNAWGIQAKPSTDKEFIEHTSKTVLIDEYGNIRAEYNTANLNPQTITANIDSLVSRMNWKL</sequence>
<evidence type="ECO:0000256" key="1">
    <source>
        <dbReference type="ARBA" id="ARBA00010996"/>
    </source>
</evidence>
<keyword evidence="5" id="KW-0812">Transmembrane</keyword>
<dbReference type="PANTHER" id="PTHR12151:SF25">
    <property type="entry name" value="LINALOOL DEHYDRATASE_ISOMERASE DOMAIN-CONTAINING PROTEIN"/>
    <property type="match status" value="1"/>
</dbReference>
<keyword evidence="8" id="KW-1185">Reference proteome</keyword>
<feature type="domain" description="Thioredoxin" evidence="6">
    <location>
        <begin position="37"/>
        <end position="202"/>
    </location>
</feature>
<evidence type="ECO:0000313" key="8">
    <source>
        <dbReference type="Proteomes" id="UP000663505"/>
    </source>
</evidence>
<evidence type="ECO:0000256" key="3">
    <source>
        <dbReference type="PIRSR" id="PIRSR603782-1"/>
    </source>
</evidence>
<feature type="binding site" evidence="3">
    <location>
        <position position="79"/>
    </location>
    <ligand>
        <name>Cu cation</name>
        <dbReference type="ChEBI" id="CHEBI:23378"/>
    </ligand>
</feature>
<evidence type="ECO:0000256" key="2">
    <source>
        <dbReference type="ARBA" id="ARBA00023008"/>
    </source>
</evidence>
<proteinExistence type="inferred from homology"/>
<dbReference type="AlphaFoldDB" id="A0A9X7VYW9"/>
<keyword evidence="2 3" id="KW-0186">Copper</keyword>
<accession>A0A9X7VYW9</accession>
<dbReference type="CDD" id="cd02968">
    <property type="entry name" value="SCO"/>
    <property type="match status" value="1"/>
</dbReference>
<feature type="transmembrane region" description="Helical" evidence="5">
    <location>
        <begin position="9"/>
        <end position="30"/>
    </location>
</feature>
<keyword evidence="5" id="KW-1133">Transmembrane helix</keyword>
<dbReference type="InterPro" id="IPR013766">
    <property type="entry name" value="Thioredoxin_domain"/>
</dbReference>
<keyword evidence="5" id="KW-0472">Membrane</keyword>
<dbReference type="Gene3D" id="3.40.30.10">
    <property type="entry name" value="Glutaredoxin"/>
    <property type="match status" value="1"/>
</dbReference>
<organism evidence="7 8">
    <name type="scientific">Alicyclobacillus mengziensis</name>
    <dbReference type="NCBI Taxonomy" id="2931921"/>
    <lineage>
        <taxon>Bacteria</taxon>
        <taxon>Bacillati</taxon>
        <taxon>Bacillota</taxon>
        <taxon>Bacilli</taxon>
        <taxon>Bacillales</taxon>
        <taxon>Alicyclobacillaceae</taxon>
        <taxon>Alicyclobacillus</taxon>
    </lineage>
</organism>
<dbReference type="GO" id="GO:0046872">
    <property type="term" value="F:metal ion binding"/>
    <property type="evidence" value="ECO:0007669"/>
    <property type="project" value="UniProtKB-KW"/>
</dbReference>
<gene>
    <name evidence="7" type="ORF">JZ786_22345</name>
</gene>
<dbReference type="InterPro" id="IPR003782">
    <property type="entry name" value="SCO1/SenC"/>
</dbReference>
<dbReference type="Pfam" id="PF02630">
    <property type="entry name" value="SCO1-SenC"/>
    <property type="match status" value="1"/>
</dbReference>
<dbReference type="PROSITE" id="PS51352">
    <property type="entry name" value="THIOREDOXIN_2"/>
    <property type="match status" value="1"/>
</dbReference>
<name>A0A9X7VYW9_9BACL</name>
<evidence type="ECO:0000259" key="6">
    <source>
        <dbReference type="PROSITE" id="PS51352"/>
    </source>
</evidence>
<evidence type="ECO:0000313" key="7">
    <source>
        <dbReference type="EMBL" id="QSO47115.1"/>
    </source>
</evidence>
<dbReference type="RefSeq" id="WP_206656476.1">
    <property type="nucleotide sequence ID" value="NZ_CP071182.1"/>
</dbReference>
<dbReference type="EMBL" id="CP071182">
    <property type="protein sequence ID" value="QSO47115.1"/>
    <property type="molecule type" value="Genomic_DNA"/>
</dbReference>
<evidence type="ECO:0000256" key="5">
    <source>
        <dbReference type="SAM" id="Phobius"/>
    </source>
</evidence>
<evidence type="ECO:0000256" key="4">
    <source>
        <dbReference type="PIRSR" id="PIRSR603782-2"/>
    </source>
</evidence>
<dbReference type="KEGG" id="afx:JZ786_22345"/>
<feature type="binding site" evidence="3">
    <location>
        <position position="166"/>
    </location>
    <ligand>
        <name>Cu cation</name>
        <dbReference type="ChEBI" id="CHEBI:23378"/>
    </ligand>
</feature>
<keyword evidence="3" id="KW-0479">Metal-binding</keyword>
<dbReference type="InterPro" id="IPR036249">
    <property type="entry name" value="Thioredoxin-like_sf"/>
</dbReference>
<protein>
    <submittedName>
        <fullName evidence="7">SCO family protein</fullName>
    </submittedName>
</protein>
<feature type="binding site" evidence="3">
    <location>
        <position position="75"/>
    </location>
    <ligand>
        <name>Cu cation</name>
        <dbReference type="ChEBI" id="CHEBI:23378"/>
    </ligand>
</feature>
<reference evidence="7 8" key="1">
    <citation type="submission" date="2021-02" db="EMBL/GenBank/DDBJ databases">
        <title>Alicyclobacillus curvatus sp. nov. and Alicyclobacillus mengziensis sp. nov., two acidophilic bacteria isolated from acid mine drainage.</title>
        <authorList>
            <person name="Huang Y."/>
        </authorList>
    </citation>
    <scope>NUCLEOTIDE SEQUENCE [LARGE SCALE GENOMIC DNA]</scope>
    <source>
        <strain evidence="7 8">S30H14</strain>
    </source>
</reference>
<dbReference type="PANTHER" id="PTHR12151">
    <property type="entry name" value="ELECTRON TRANSPORT PROTIN SCO1/SENC FAMILY MEMBER"/>
    <property type="match status" value="1"/>
</dbReference>
<dbReference type="Proteomes" id="UP000663505">
    <property type="component" value="Chromosome"/>
</dbReference>
<dbReference type="SUPFAM" id="SSF52833">
    <property type="entry name" value="Thioredoxin-like"/>
    <property type="match status" value="1"/>
</dbReference>